<protein>
    <recommendedName>
        <fullName evidence="6">Transport permease protein</fullName>
    </recommendedName>
</protein>
<dbReference type="InterPro" id="IPR052902">
    <property type="entry name" value="ABC-2_transporter"/>
</dbReference>
<accession>A0A098Y9F9</accession>
<evidence type="ECO:0000256" key="4">
    <source>
        <dbReference type="ARBA" id="ARBA00023136"/>
    </source>
</evidence>
<evidence type="ECO:0000313" key="8">
    <source>
        <dbReference type="EMBL" id="KGH46331.1"/>
    </source>
</evidence>
<feature type="transmembrane region" description="Helical" evidence="6">
    <location>
        <begin position="65"/>
        <end position="90"/>
    </location>
</feature>
<evidence type="ECO:0000313" key="9">
    <source>
        <dbReference type="Proteomes" id="UP000029713"/>
    </source>
</evidence>
<dbReference type="EMBL" id="JPMX01000052">
    <property type="protein sequence ID" value="KGH46331.1"/>
    <property type="molecule type" value="Genomic_DNA"/>
</dbReference>
<name>A0A098Y9F9_9ACTN</name>
<reference evidence="8 9" key="1">
    <citation type="submission" date="2014-07" db="EMBL/GenBank/DDBJ databases">
        <title>Biosystematic studies on Modestobacter strains isolated from extreme hyper-arid desert soil and from historic building.</title>
        <authorList>
            <person name="Bukarasam K."/>
            <person name="Bull A."/>
            <person name="Girard G."/>
            <person name="van Wezel G."/>
            <person name="Goodfellow M."/>
        </authorList>
    </citation>
    <scope>NUCLEOTIDE SEQUENCE [LARGE SCALE GENOMIC DNA]</scope>
    <source>
        <strain evidence="8 9">KNN45-2b</strain>
    </source>
</reference>
<dbReference type="GO" id="GO:0140359">
    <property type="term" value="F:ABC-type transporter activity"/>
    <property type="evidence" value="ECO:0007669"/>
    <property type="project" value="InterPro"/>
</dbReference>
<proteinExistence type="inferred from homology"/>
<gene>
    <name evidence="8" type="ORF">IN07_12455</name>
</gene>
<feature type="transmembrane region" description="Helical" evidence="6">
    <location>
        <begin position="147"/>
        <end position="168"/>
    </location>
</feature>
<feature type="transmembrane region" description="Helical" evidence="6">
    <location>
        <begin position="233"/>
        <end position="254"/>
    </location>
</feature>
<keyword evidence="5" id="KW-0046">Antibiotic resistance</keyword>
<dbReference type="PROSITE" id="PS51012">
    <property type="entry name" value="ABC_TM2"/>
    <property type="match status" value="1"/>
</dbReference>
<keyword evidence="2 6" id="KW-0812">Transmembrane</keyword>
<evidence type="ECO:0000256" key="1">
    <source>
        <dbReference type="ARBA" id="ARBA00004141"/>
    </source>
</evidence>
<dbReference type="AlphaFoldDB" id="A0A098Y9F9"/>
<dbReference type="STRING" id="1522368.IN07_12455"/>
<dbReference type="InterPro" id="IPR047817">
    <property type="entry name" value="ABC2_TM_bact-type"/>
</dbReference>
<dbReference type="Pfam" id="PF01061">
    <property type="entry name" value="ABC2_membrane"/>
    <property type="match status" value="1"/>
</dbReference>
<keyword evidence="6" id="KW-1003">Cell membrane</keyword>
<dbReference type="PANTHER" id="PTHR43027:SF2">
    <property type="entry name" value="TRANSPORT PERMEASE PROTEIN"/>
    <property type="match status" value="1"/>
</dbReference>
<dbReference type="PIRSF" id="PIRSF006648">
    <property type="entry name" value="DrrB"/>
    <property type="match status" value="1"/>
</dbReference>
<dbReference type="GO" id="GO:0043190">
    <property type="term" value="C:ATP-binding cassette (ABC) transporter complex"/>
    <property type="evidence" value="ECO:0007669"/>
    <property type="project" value="InterPro"/>
</dbReference>
<dbReference type="InterPro" id="IPR000412">
    <property type="entry name" value="ABC_2_transport"/>
</dbReference>
<evidence type="ECO:0000256" key="5">
    <source>
        <dbReference type="ARBA" id="ARBA00023251"/>
    </source>
</evidence>
<feature type="transmembrane region" description="Helical" evidence="6">
    <location>
        <begin position="180"/>
        <end position="199"/>
    </location>
</feature>
<evidence type="ECO:0000259" key="7">
    <source>
        <dbReference type="PROSITE" id="PS51012"/>
    </source>
</evidence>
<comment type="caution">
    <text evidence="8">The sequence shown here is derived from an EMBL/GenBank/DDBJ whole genome shotgun (WGS) entry which is preliminary data.</text>
</comment>
<dbReference type="GO" id="GO:0046677">
    <property type="term" value="P:response to antibiotic"/>
    <property type="evidence" value="ECO:0007669"/>
    <property type="project" value="UniProtKB-KW"/>
</dbReference>
<comment type="similarity">
    <text evidence="6">Belongs to the ABC-2 integral membrane protein family.</text>
</comment>
<sequence>MTATRPTGSRRARPGRAVLATETRLFLREPGSLFWILMFPTLLLVVLGLVPGFDEPSAEFGGVSFVAAYVPVSCLLAAIMAGVTAMPAVISAYRERQVLRRIATTPARAAHVLGAQVALHAAAVLVSVGLVLAVGRLAFGVPLPAALPAWALAYLLALVAVFGIGALVSGTAPSSRAASTVGTVVFFPLMFTAGVWYPVSAMSGLVRDVVAATPTGAAALALDRAQAGELPTLLQVLVVAGWAVVLAVLAVRCFRWQ</sequence>
<dbReference type="OrthoDB" id="3217868at2"/>
<dbReference type="InterPro" id="IPR013525">
    <property type="entry name" value="ABC2_TM"/>
</dbReference>
<keyword evidence="6" id="KW-0813">Transport</keyword>
<comment type="subcellular location">
    <subcellularLocation>
        <location evidence="6">Cell membrane</location>
        <topology evidence="6">Multi-pass membrane protein</topology>
    </subcellularLocation>
    <subcellularLocation>
        <location evidence="1">Membrane</location>
        <topology evidence="1">Multi-pass membrane protein</topology>
    </subcellularLocation>
</comment>
<evidence type="ECO:0000256" key="6">
    <source>
        <dbReference type="RuleBase" id="RU361157"/>
    </source>
</evidence>
<keyword evidence="9" id="KW-1185">Reference proteome</keyword>
<keyword evidence="3 6" id="KW-1133">Transmembrane helix</keyword>
<evidence type="ECO:0000256" key="2">
    <source>
        <dbReference type="ARBA" id="ARBA00022692"/>
    </source>
</evidence>
<feature type="transmembrane region" description="Helical" evidence="6">
    <location>
        <begin position="33"/>
        <end position="53"/>
    </location>
</feature>
<dbReference type="Proteomes" id="UP000029713">
    <property type="component" value="Unassembled WGS sequence"/>
</dbReference>
<keyword evidence="4 6" id="KW-0472">Membrane</keyword>
<organism evidence="8 9">
    <name type="scientific">Modestobacter caceresii</name>
    <dbReference type="NCBI Taxonomy" id="1522368"/>
    <lineage>
        <taxon>Bacteria</taxon>
        <taxon>Bacillati</taxon>
        <taxon>Actinomycetota</taxon>
        <taxon>Actinomycetes</taxon>
        <taxon>Geodermatophilales</taxon>
        <taxon>Geodermatophilaceae</taxon>
        <taxon>Modestobacter</taxon>
    </lineage>
</organism>
<dbReference type="RefSeq" id="WP_036336104.1">
    <property type="nucleotide sequence ID" value="NZ_JPMX01000052.1"/>
</dbReference>
<feature type="domain" description="ABC transmembrane type-2" evidence="7">
    <location>
        <begin position="31"/>
        <end position="257"/>
    </location>
</feature>
<feature type="transmembrane region" description="Helical" evidence="6">
    <location>
        <begin position="111"/>
        <end position="135"/>
    </location>
</feature>
<evidence type="ECO:0000256" key="3">
    <source>
        <dbReference type="ARBA" id="ARBA00022989"/>
    </source>
</evidence>
<dbReference type="PANTHER" id="PTHR43027">
    <property type="entry name" value="DOXORUBICIN RESISTANCE ABC TRANSPORTER PERMEASE PROTEIN DRRC-RELATED"/>
    <property type="match status" value="1"/>
</dbReference>